<accession>A0A1B0AJC9</accession>
<protein>
    <submittedName>
        <fullName evidence="1">Uncharacterized protein</fullName>
    </submittedName>
</protein>
<dbReference type="VEuPathDB" id="VectorBase:GPAI047683"/>
<organism evidence="1 2">
    <name type="scientific">Glossina pallidipes</name>
    <name type="common">Tsetse fly</name>
    <dbReference type="NCBI Taxonomy" id="7398"/>
    <lineage>
        <taxon>Eukaryota</taxon>
        <taxon>Metazoa</taxon>
        <taxon>Ecdysozoa</taxon>
        <taxon>Arthropoda</taxon>
        <taxon>Hexapoda</taxon>
        <taxon>Insecta</taxon>
        <taxon>Pterygota</taxon>
        <taxon>Neoptera</taxon>
        <taxon>Endopterygota</taxon>
        <taxon>Diptera</taxon>
        <taxon>Brachycera</taxon>
        <taxon>Muscomorpha</taxon>
        <taxon>Hippoboscoidea</taxon>
        <taxon>Glossinidae</taxon>
        <taxon>Glossina</taxon>
    </lineage>
</organism>
<dbReference type="EnsemblMetazoa" id="GPAI047683-RA">
    <property type="protein sequence ID" value="GPAI047683-PA"/>
    <property type="gene ID" value="GPAI047683"/>
</dbReference>
<reference evidence="2" key="1">
    <citation type="submission" date="2014-03" db="EMBL/GenBank/DDBJ databases">
        <authorList>
            <person name="Aksoy S."/>
            <person name="Warren W."/>
            <person name="Wilson R.K."/>
        </authorList>
    </citation>
    <scope>NUCLEOTIDE SEQUENCE [LARGE SCALE GENOMIC DNA]</scope>
    <source>
        <strain evidence="2">IAEA</strain>
    </source>
</reference>
<evidence type="ECO:0000313" key="1">
    <source>
        <dbReference type="EnsemblMetazoa" id="GPAI047683-PA"/>
    </source>
</evidence>
<name>A0A1B0AJC9_GLOPL</name>
<keyword evidence="2" id="KW-1185">Reference proteome</keyword>
<reference evidence="1" key="2">
    <citation type="submission" date="2020-05" db="UniProtKB">
        <authorList>
            <consortium name="EnsemblMetazoa"/>
        </authorList>
    </citation>
    <scope>IDENTIFICATION</scope>
    <source>
        <strain evidence="1">IAEA</strain>
    </source>
</reference>
<dbReference type="Proteomes" id="UP000092445">
    <property type="component" value="Unassembled WGS sequence"/>
</dbReference>
<evidence type="ECO:0000313" key="2">
    <source>
        <dbReference type="Proteomes" id="UP000092445"/>
    </source>
</evidence>
<dbReference type="AlphaFoldDB" id="A0A1B0AJC9"/>
<sequence length="234" mass="26211">MVTATIKAKPLPMAAPNTAELTITMAALLFYITEFSITEYNRSLTYDNYKLNQSHLSAGMPVERSVSAVQRIENPPIRFVTSNSNNDGSFIVKSAPLAVKKVQTSGSQQDTMSWSRAATDRTSYLSFELSGLEWDRQRTLPPYNSRLKLINLPHLSKKCTWLEDSFITKLLSGKKIYLSTCAVCILINITRERSSASKYHNKIEVKVRSSITQNHSCAVDRHLDATTVPYVSVV</sequence>
<proteinExistence type="predicted"/>